<organism evidence="2 3">
    <name type="scientific">Actinobaculum suis</name>
    <dbReference type="NCBI Taxonomy" id="1657"/>
    <lineage>
        <taxon>Bacteria</taxon>
        <taxon>Bacillati</taxon>
        <taxon>Actinomycetota</taxon>
        <taxon>Actinomycetes</taxon>
        <taxon>Actinomycetales</taxon>
        <taxon>Actinomycetaceae</taxon>
        <taxon>Actinobaculum</taxon>
    </lineage>
</organism>
<dbReference type="EMBL" id="UYIO01000001">
    <property type="protein sequence ID" value="VDG75792.1"/>
    <property type="molecule type" value="Genomic_DNA"/>
</dbReference>
<dbReference type="RefSeq" id="WP_420807968.1">
    <property type="nucleotide sequence ID" value="NZ_UYIO01000001.1"/>
</dbReference>
<reference evidence="2 3" key="1">
    <citation type="submission" date="2018-11" db="EMBL/GenBank/DDBJ databases">
        <authorList>
            <consortium name="Pathogen Informatics"/>
        </authorList>
    </citation>
    <scope>NUCLEOTIDE SEQUENCE [LARGE SCALE GENOMIC DNA]</scope>
    <source>
        <strain evidence="2 3">NCTC10327</strain>
    </source>
</reference>
<sequence>MSANRRRTVRKDLYFSAVEWDRILRRMRSTHCTNFSQFARDALARGRVEVVYRPERDQELIAQIARIGNNINQIARWANTQRGITIELSMEALSLLEEVRRLVADRPVSAHGDHQSLTGEKDSRVLD</sequence>
<gene>
    <name evidence="2" type="ORF">NCTC10327_00477</name>
</gene>
<evidence type="ECO:0000256" key="1">
    <source>
        <dbReference type="SAM" id="MobiDB-lite"/>
    </source>
</evidence>
<protein>
    <submittedName>
        <fullName evidence="2">Bacterial mobilisation protein (MobC)</fullName>
    </submittedName>
</protein>
<evidence type="ECO:0000313" key="2">
    <source>
        <dbReference type="EMBL" id="VDG75792.1"/>
    </source>
</evidence>
<dbReference type="InterPro" id="IPR053842">
    <property type="entry name" value="NikA-like"/>
</dbReference>
<proteinExistence type="predicted"/>
<evidence type="ECO:0000313" key="3">
    <source>
        <dbReference type="Proteomes" id="UP000269974"/>
    </source>
</evidence>
<feature type="compositionally biased region" description="Basic and acidic residues" evidence="1">
    <location>
        <begin position="111"/>
        <end position="127"/>
    </location>
</feature>
<dbReference type="Pfam" id="PF21983">
    <property type="entry name" value="NikA-like"/>
    <property type="match status" value="1"/>
</dbReference>
<accession>A0A7Z8Y8D0</accession>
<comment type="caution">
    <text evidence="2">The sequence shown here is derived from an EMBL/GenBank/DDBJ whole genome shotgun (WGS) entry which is preliminary data.</text>
</comment>
<name>A0A7Z8Y8D0_9ACTO</name>
<dbReference type="Proteomes" id="UP000269974">
    <property type="component" value="Unassembled WGS sequence"/>
</dbReference>
<feature type="region of interest" description="Disordered" evidence="1">
    <location>
        <begin position="108"/>
        <end position="127"/>
    </location>
</feature>
<dbReference type="AlphaFoldDB" id="A0A7Z8Y8D0"/>